<gene>
    <name evidence="3" type="ORF">Cvel_24850</name>
</gene>
<dbReference type="AlphaFoldDB" id="A0A0G4H692"/>
<dbReference type="Pfam" id="PF11927">
    <property type="entry name" value="HODM_asu-like"/>
    <property type="match status" value="1"/>
</dbReference>
<evidence type="ECO:0000313" key="3">
    <source>
        <dbReference type="EMBL" id="CEM39350.1"/>
    </source>
</evidence>
<reference evidence="3" key="1">
    <citation type="submission" date="2014-11" db="EMBL/GenBank/DDBJ databases">
        <authorList>
            <person name="Otto D Thomas"/>
            <person name="Naeem Raeece"/>
        </authorList>
    </citation>
    <scope>NUCLEOTIDE SEQUENCE</scope>
</reference>
<evidence type="ECO:0000256" key="1">
    <source>
        <dbReference type="SAM" id="MobiDB-lite"/>
    </source>
</evidence>
<proteinExistence type="predicted"/>
<keyword evidence="2" id="KW-1133">Transmembrane helix</keyword>
<accession>A0A0G4H692</accession>
<feature type="transmembrane region" description="Helical" evidence="2">
    <location>
        <begin position="16"/>
        <end position="38"/>
    </location>
</feature>
<feature type="region of interest" description="Disordered" evidence="1">
    <location>
        <begin position="40"/>
        <end position="68"/>
    </location>
</feature>
<organism evidence="3">
    <name type="scientific">Chromera velia CCMP2878</name>
    <dbReference type="NCBI Taxonomy" id="1169474"/>
    <lineage>
        <taxon>Eukaryota</taxon>
        <taxon>Sar</taxon>
        <taxon>Alveolata</taxon>
        <taxon>Colpodellida</taxon>
        <taxon>Chromeraceae</taxon>
        <taxon>Chromera</taxon>
    </lineage>
</organism>
<dbReference type="InterPro" id="IPR021848">
    <property type="entry name" value="HODM_asu-like"/>
</dbReference>
<protein>
    <submittedName>
        <fullName evidence="3">Uncharacterized protein</fullName>
    </submittedName>
</protein>
<sequence>MPSPPSAGGSTKGAEIIALGGIAAGLLVSYAYLSGGWGRRDGEKESRRNTKAKTYAIGEKESDTRKSTKAKTYAGGEDAQAFCPFSGSSDFLIQEETDAKATPLDLLVHWDDASGFPLAARWLAAGISGQDTPGRLKTGLARLNGWTHFLLADPLRLVEELELKEKALNDTERHPLCYQAETVSVEAQRETLDLFLDYLPRRYPDLYAVSGEGDEATVTVIPWGRTFRVSDWLHAPLELCERIVQEDLVLVREVPSDSSLRESNEKSAENALQKVRGDMGNPTERTPHKYGPSGQPYVASAMAVVFSFVDLEEKLGEPLEFLHAPVAGYEQHLRKAINFALTKLTAEKPLWRNNWGIGPPGSLDTPLYGSQLQHVYRTVNGSVSEEQIREMQLKVEYQTFVRLPKTGYVLFTVRSMADPLDSLETCPEAAACLARSIRGMSAGMKYYKGIANEATERAILQFLDKTAKGPARPVKPVVRQA</sequence>
<feature type="compositionally biased region" description="Basic and acidic residues" evidence="1">
    <location>
        <begin position="259"/>
        <end position="268"/>
    </location>
</feature>
<dbReference type="EMBL" id="CDMZ01001923">
    <property type="protein sequence ID" value="CEM39350.1"/>
    <property type="molecule type" value="Genomic_DNA"/>
</dbReference>
<keyword evidence="2" id="KW-0472">Membrane</keyword>
<name>A0A0G4H692_9ALVE</name>
<keyword evidence="2" id="KW-0812">Transmembrane</keyword>
<evidence type="ECO:0000256" key="2">
    <source>
        <dbReference type="SAM" id="Phobius"/>
    </source>
</evidence>
<feature type="region of interest" description="Disordered" evidence="1">
    <location>
        <begin position="259"/>
        <end position="293"/>
    </location>
</feature>
<dbReference type="VEuPathDB" id="CryptoDB:Cvel_24850"/>